<feature type="compositionally biased region" description="Polar residues" evidence="1">
    <location>
        <begin position="29"/>
        <end position="46"/>
    </location>
</feature>
<evidence type="ECO:0000313" key="5">
    <source>
        <dbReference type="Proteomes" id="UP000780875"/>
    </source>
</evidence>
<keyword evidence="4" id="KW-0378">Hydrolase</keyword>
<sequence length="413" mass="44271">MRRRISVVVGLVACTLVGVAPALAGDPTSGPTARSDQHRNLNPQQTSDHERGDVAAPLPSFLRRATTSSSAPVTWRVAPGVHYTKWSQTDARGPIRAHLLTVSTRKKGVRIDYASVGGVRQTATVPDILARDKAVAGVNGDFYDIGHSGAPFGLGKDRQRGLLHGRENNGNAAFYIARNGRPDIGSLPMEASIVDHPRIKVTNLNSPAVAAGGVGIYTHAWGRTTGTGMTNGQQKDIRAVWVEHGKVVRNRSHLQTGKDVRGLLLVGRGRGAERLKTLHKGTPVRVHYGLPARPQMAITGSNYLVHTGIIQATDDRILQPRTAVGIDHDTGEVLFLVIDGRTAQSRGYTLVELADMMIDLGADEAINLDGGGSSTMVAKGQSGRTKVMNHPSDGFLRHVANAVEVTYTRPKKH</sequence>
<evidence type="ECO:0000256" key="2">
    <source>
        <dbReference type="SAM" id="SignalP"/>
    </source>
</evidence>
<keyword evidence="4" id="KW-0326">Glycosidase</keyword>
<dbReference type="Proteomes" id="UP000780875">
    <property type="component" value="Unassembled WGS sequence"/>
</dbReference>
<evidence type="ECO:0000256" key="1">
    <source>
        <dbReference type="SAM" id="MobiDB-lite"/>
    </source>
</evidence>
<keyword evidence="5" id="KW-1185">Reference proteome</keyword>
<gene>
    <name evidence="4" type="ORF">K8U61_05545</name>
</gene>
<feature type="chain" id="PRO_5046465824" evidence="2">
    <location>
        <begin position="25"/>
        <end position="413"/>
    </location>
</feature>
<reference evidence="4 5" key="1">
    <citation type="submission" date="2021-09" db="EMBL/GenBank/DDBJ databases">
        <title>Whole genome sequence of Nocardioides sp. GBK3QG-3.</title>
        <authorList>
            <person name="Tuo L."/>
        </authorList>
    </citation>
    <scope>NUCLEOTIDE SEQUENCE [LARGE SCALE GENOMIC DNA]</scope>
    <source>
        <strain evidence="4 5">GBK3QG-3</strain>
    </source>
</reference>
<name>A0ABS7U9G3_9ACTN</name>
<dbReference type="RefSeq" id="WP_224121995.1">
    <property type="nucleotide sequence ID" value="NZ_JAIQZJ010000002.1"/>
</dbReference>
<feature type="domain" description="Phosphodiester glycosidase" evidence="3">
    <location>
        <begin position="240"/>
        <end position="405"/>
    </location>
</feature>
<dbReference type="PANTHER" id="PTHR40446:SF2">
    <property type="entry name" value="N-ACETYLGLUCOSAMINE-1-PHOSPHODIESTER ALPHA-N-ACETYLGLUCOSAMINIDASE"/>
    <property type="match status" value="1"/>
</dbReference>
<feature type="region of interest" description="Disordered" evidence="1">
    <location>
        <begin position="23"/>
        <end position="53"/>
    </location>
</feature>
<dbReference type="GO" id="GO:0016798">
    <property type="term" value="F:hydrolase activity, acting on glycosyl bonds"/>
    <property type="evidence" value="ECO:0007669"/>
    <property type="project" value="UniProtKB-KW"/>
</dbReference>
<organism evidence="4 5">
    <name type="scientific">Nocardioides mangrovi</name>
    <dbReference type="NCBI Taxonomy" id="2874580"/>
    <lineage>
        <taxon>Bacteria</taxon>
        <taxon>Bacillati</taxon>
        <taxon>Actinomycetota</taxon>
        <taxon>Actinomycetes</taxon>
        <taxon>Propionibacteriales</taxon>
        <taxon>Nocardioidaceae</taxon>
        <taxon>Nocardioides</taxon>
    </lineage>
</organism>
<dbReference type="PANTHER" id="PTHR40446">
    <property type="entry name" value="N-ACETYLGLUCOSAMINE-1-PHOSPHODIESTER ALPHA-N-ACETYLGLUCOSAMINIDASE"/>
    <property type="match status" value="1"/>
</dbReference>
<keyword evidence="2" id="KW-0732">Signal</keyword>
<proteinExistence type="predicted"/>
<dbReference type="Pfam" id="PF09992">
    <property type="entry name" value="NAGPA"/>
    <property type="match status" value="1"/>
</dbReference>
<evidence type="ECO:0000259" key="3">
    <source>
        <dbReference type="Pfam" id="PF09992"/>
    </source>
</evidence>
<comment type="caution">
    <text evidence="4">The sequence shown here is derived from an EMBL/GenBank/DDBJ whole genome shotgun (WGS) entry which is preliminary data.</text>
</comment>
<feature type="signal peptide" evidence="2">
    <location>
        <begin position="1"/>
        <end position="24"/>
    </location>
</feature>
<accession>A0ABS7U9G3</accession>
<protein>
    <submittedName>
        <fullName evidence="4">Phosphodiester glycosidase family protein</fullName>
    </submittedName>
</protein>
<evidence type="ECO:0000313" key="4">
    <source>
        <dbReference type="EMBL" id="MBZ5737619.1"/>
    </source>
</evidence>
<dbReference type="EMBL" id="JAIQZJ010000002">
    <property type="protein sequence ID" value="MBZ5737619.1"/>
    <property type="molecule type" value="Genomic_DNA"/>
</dbReference>
<dbReference type="InterPro" id="IPR018711">
    <property type="entry name" value="NAGPA"/>
</dbReference>